<comment type="caution">
    <text evidence="1">The sequence shown here is derived from an EMBL/GenBank/DDBJ whole genome shotgun (WGS) entry which is preliminary data.</text>
</comment>
<evidence type="ECO:0000313" key="2">
    <source>
        <dbReference type="Proteomes" id="UP001445076"/>
    </source>
</evidence>
<sequence length="107" mass="12069">DNVSHELINNSERLMTCGTASTEHLCKFIIGSILLNAGELYKCCSGQLHKSVTATLVHFCTSLTDDYNTERLLASWVTTRLEEHCNSLTSDWMQPASGKCLFYSLYW</sequence>
<proteinExistence type="predicted"/>
<dbReference type="AlphaFoldDB" id="A0AAW0WRJ4"/>
<keyword evidence="2" id="KW-1185">Reference proteome</keyword>
<gene>
    <name evidence="1" type="ORF">OTU49_008976</name>
</gene>
<organism evidence="1 2">
    <name type="scientific">Cherax quadricarinatus</name>
    <name type="common">Australian red claw crayfish</name>
    <dbReference type="NCBI Taxonomy" id="27406"/>
    <lineage>
        <taxon>Eukaryota</taxon>
        <taxon>Metazoa</taxon>
        <taxon>Ecdysozoa</taxon>
        <taxon>Arthropoda</taxon>
        <taxon>Crustacea</taxon>
        <taxon>Multicrustacea</taxon>
        <taxon>Malacostraca</taxon>
        <taxon>Eumalacostraca</taxon>
        <taxon>Eucarida</taxon>
        <taxon>Decapoda</taxon>
        <taxon>Pleocyemata</taxon>
        <taxon>Astacidea</taxon>
        <taxon>Parastacoidea</taxon>
        <taxon>Parastacidae</taxon>
        <taxon>Cherax</taxon>
    </lineage>
</organism>
<dbReference type="EMBL" id="JARKIK010000071">
    <property type="protein sequence ID" value="KAK8728489.1"/>
    <property type="molecule type" value="Genomic_DNA"/>
</dbReference>
<dbReference type="Proteomes" id="UP001445076">
    <property type="component" value="Unassembled WGS sequence"/>
</dbReference>
<evidence type="ECO:0000313" key="1">
    <source>
        <dbReference type="EMBL" id="KAK8728489.1"/>
    </source>
</evidence>
<accession>A0AAW0WRJ4</accession>
<reference evidence="1 2" key="1">
    <citation type="journal article" date="2024" name="BMC Genomics">
        <title>Genome assembly of redclaw crayfish (Cherax quadricarinatus) provides insights into its immune adaptation and hypoxia tolerance.</title>
        <authorList>
            <person name="Liu Z."/>
            <person name="Zheng J."/>
            <person name="Li H."/>
            <person name="Fang K."/>
            <person name="Wang S."/>
            <person name="He J."/>
            <person name="Zhou D."/>
            <person name="Weng S."/>
            <person name="Chi M."/>
            <person name="Gu Z."/>
            <person name="He J."/>
            <person name="Li F."/>
            <person name="Wang M."/>
        </authorList>
    </citation>
    <scope>NUCLEOTIDE SEQUENCE [LARGE SCALE GENOMIC DNA]</scope>
    <source>
        <strain evidence="1">ZL_2023a</strain>
    </source>
</reference>
<protein>
    <submittedName>
        <fullName evidence="1">Uncharacterized protein</fullName>
    </submittedName>
</protein>
<feature type="non-terminal residue" evidence="1">
    <location>
        <position position="1"/>
    </location>
</feature>
<name>A0AAW0WRJ4_CHEQU</name>